<dbReference type="RefSeq" id="WP_236097087.1">
    <property type="nucleotide sequence ID" value="NZ_BJCF01000011.1"/>
</dbReference>
<accession>A0A480A9H8</accession>
<name>A0A480A9H8_9CYAN</name>
<protein>
    <submittedName>
        <fullName evidence="1">Uncharacterized protein</fullName>
    </submittedName>
</protein>
<sequence>MSKNRKLLEKGKLKMESLRLRSRIGKDGLLKIHLPQAKEGTEFDIIVIYEIAVPKEETATEQTMKLSDFYGCIQDETFIRHPQLEQPEREAFS</sequence>
<organism evidence="1 2">
    <name type="scientific">Dolichospermum planctonicum</name>
    <dbReference type="NCBI Taxonomy" id="136072"/>
    <lineage>
        <taxon>Bacteria</taxon>
        <taxon>Bacillati</taxon>
        <taxon>Cyanobacteriota</taxon>
        <taxon>Cyanophyceae</taxon>
        <taxon>Nostocales</taxon>
        <taxon>Aphanizomenonaceae</taxon>
        <taxon>Dolichospermum</taxon>
    </lineage>
</organism>
<proteinExistence type="predicted"/>
<dbReference type="Proteomes" id="UP000299367">
    <property type="component" value="Unassembled WGS sequence"/>
</dbReference>
<dbReference type="AlphaFoldDB" id="A0A480A9H8"/>
<gene>
    <name evidence="1" type="ORF">NIES80_14370</name>
</gene>
<comment type="caution">
    <text evidence="1">The sequence shown here is derived from an EMBL/GenBank/DDBJ whole genome shotgun (WGS) entry which is preliminary data.</text>
</comment>
<evidence type="ECO:0000313" key="2">
    <source>
        <dbReference type="Proteomes" id="UP000299367"/>
    </source>
</evidence>
<dbReference type="EMBL" id="BJCF01000011">
    <property type="protein sequence ID" value="GCL41740.1"/>
    <property type="molecule type" value="Genomic_DNA"/>
</dbReference>
<reference evidence="2" key="1">
    <citation type="submission" date="2019-02" db="EMBL/GenBank/DDBJ databases">
        <title>Draft genome sequence of Dolichospermum planctonicum NIES-80.</title>
        <authorList>
            <person name="Yamaguchi H."/>
            <person name="Suzuki S."/>
            <person name="Kawachi M."/>
        </authorList>
    </citation>
    <scope>NUCLEOTIDE SEQUENCE [LARGE SCALE GENOMIC DNA]</scope>
    <source>
        <strain evidence="2">NIES-80</strain>
    </source>
</reference>
<evidence type="ECO:0000313" key="1">
    <source>
        <dbReference type="EMBL" id="GCL41740.1"/>
    </source>
</evidence>